<feature type="transmembrane region" description="Helical" evidence="8">
    <location>
        <begin position="499"/>
        <end position="522"/>
    </location>
</feature>
<dbReference type="InterPro" id="IPR000515">
    <property type="entry name" value="MetI-like"/>
</dbReference>
<dbReference type="PROSITE" id="PS50928">
    <property type="entry name" value="ABC_TM1"/>
    <property type="match status" value="2"/>
</dbReference>
<keyword evidence="2 8" id="KW-0813">Transport</keyword>
<dbReference type="InterPro" id="IPR035906">
    <property type="entry name" value="MetI-like_sf"/>
</dbReference>
<feature type="transmembrane region" description="Helical" evidence="8">
    <location>
        <begin position="378"/>
        <end position="400"/>
    </location>
</feature>
<feature type="transmembrane region" description="Helical" evidence="8">
    <location>
        <begin position="167"/>
        <end position="186"/>
    </location>
</feature>
<evidence type="ECO:0000256" key="2">
    <source>
        <dbReference type="ARBA" id="ARBA00022448"/>
    </source>
</evidence>
<dbReference type="PANTHER" id="PTHR43357:SF4">
    <property type="entry name" value="INNER MEMBRANE ABC TRANSPORTER PERMEASE PROTEIN YDCV"/>
    <property type="match status" value="1"/>
</dbReference>
<feature type="transmembrane region" description="Helical" evidence="8">
    <location>
        <begin position="118"/>
        <end position="147"/>
    </location>
</feature>
<evidence type="ECO:0000256" key="8">
    <source>
        <dbReference type="RuleBase" id="RU363032"/>
    </source>
</evidence>
<reference evidence="10 11" key="1">
    <citation type="submission" date="2016-10" db="EMBL/GenBank/DDBJ databases">
        <authorList>
            <person name="de Groot N.N."/>
        </authorList>
    </citation>
    <scope>NUCLEOTIDE SEQUENCE [LARGE SCALE GENOMIC DNA]</scope>
    <source>
        <strain evidence="10 11">DSM 23142</strain>
    </source>
</reference>
<protein>
    <submittedName>
        <fullName evidence="10">Iron(III) transport system permease protein</fullName>
    </submittedName>
</protein>
<feature type="domain" description="ABC transmembrane type-1" evidence="9">
    <location>
        <begin position="374"/>
        <end position="564"/>
    </location>
</feature>
<dbReference type="AlphaFoldDB" id="A0A1G7XJU9"/>
<keyword evidence="4" id="KW-0997">Cell inner membrane</keyword>
<evidence type="ECO:0000256" key="7">
    <source>
        <dbReference type="ARBA" id="ARBA00023136"/>
    </source>
</evidence>
<dbReference type="CDD" id="cd06261">
    <property type="entry name" value="TM_PBP2"/>
    <property type="match status" value="2"/>
</dbReference>
<keyword evidence="5 8" id="KW-0812">Transmembrane</keyword>
<feature type="transmembrane region" description="Helical" evidence="8">
    <location>
        <begin position="321"/>
        <end position="343"/>
    </location>
</feature>
<comment type="subcellular location">
    <subcellularLocation>
        <location evidence="1">Cell inner membrane</location>
        <topology evidence="1">Multi-pass membrane protein</topology>
    </subcellularLocation>
    <subcellularLocation>
        <location evidence="8">Cell membrane</location>
        <topology evidence="8">Multi-pass membrane protein</topology>
    </subcellularLocation>
</comment>
<feature type="transmembrane region" description="Helical" evidence="8">
    <location>
        <begin position="439"/>
        <end position="460"/>
    </location>
</feature>
<feature type="transmembrane region" description="Helical" evidence="8">
    <location>
        <begin position="78"/>
        <end position="98"/>
    </location>
</feature>
<dbReference type="PANTHER" id="PTHR43357">
    <property type="entry name" value="INNER MEMBRANE ABC TRANSPORTER PERMEASE PROTEIN YDCV"/>
    <property type="match status" value="1"/>
</dbReference>
<organism evidence="10 11">
    <name type="scientific">Microbacterium pygmaeum</name>
    <dbReference type="NCBI Taxonomy" id="370764"/>
    <lineage>
        <taxon>Bacteria</taxon>
        <taxon>Bacillati</taxon>
        <taxon>Actinomycetota</taxon>
        <taxon>Actinomycetes</taxon>
        <taxon>Micrococcales</taxon>
        <taxon>Microbacteriaceae</taxon>
        <taxon>Microbacterium</taxon>
    </lineage>
</organism>
<evidence type="ECO:0000313" key="10">
    <source>
        <dbReference type="EMBL" id="SDG84386.1"/>
    </source>
</evidence>
<feature type="transmembrane region" description="Helical" evidence="8">
    <location>
        <begin position="542"/>
        <end position="566"/>
    </location>
</feature>
<dbReference type="GO" id="GO:0055085">
    <property type="term" value="P:transmembrane transport"/>
    <property type="evidence" value="ECO:0007669"/>
    <property type="project" value="InterPro"/>
</dbReference>
<proteinExistence type="inferred from homology"/>
<feature type="transmembrane region" description="Helical" evidence="8">
    <location>
        <begin position="23"/>
        <end position="44"/>
    </location>
</feature>
<name>A0A1G7XJU9_9MICO</name>
<feature type="transmembrane region" description="Helical" evidence="8">
    <location>
        <begin position="266"/>
        <end position="287"/>
    </location>
</feature>
<dbReference type="EMBL" id="LT629692">
    <property type="protein sequence ID" value="SDG84386.1"/>
    <property type="molecule type" value="Genomic_DNA"/>
</dbReference>
<accession>A0A1G7XJU9</accession>
<comment type="similarity">
    <text evidence="8">Belongs to the binding-protein-dependent transport system permease family.</text>
</comment>
<dbReference type="RefSeq" id="WP_091488144.1">
    <property type="nucleotide sequence ID" value="NZ_LT629692.1"/>
</dbReference>
<feature type="domain" description="ABC transmembrane type-1" evidence="9">
    <location>
        <begin position="74"/>
        <end position="287"/>
    </location>
</feature>
<feature type="transmembrane region" description="Helical" evidence="8">
    <location>
        <begin position="207"/>
        <end position="233"/>
    </location>
</feature>
<evidence type="ECO:0000313" key="11">
    <source>
        <dbReference type="Proteomes" id="UP000199009"/>
    </source>
</evidence>
<dbReference type="Proteomes" id="UP000199009">
    <property type="component" value="Chromosome I"/>
</dbReference>
<dbReference type="Gene3D" id="1.10.3720.10">
    <property type="entry name" value="MetI-like"/>
    <property type="match status" value="2"/>
</dbReference>
<evidence type="ECO:0000256" key="1">
    <source>
        <dbReference type="ARBA" id="ARBA00004429"/>
    </source>
</evidence>
<gene>
    <name evidence="10" type="ORF">SAMN04489810_1447</name>
</gene>
<evidence type="ECO:0000259" key="9">
    <source>
        <dbReference type="PROSITE" id="PS50928"/>
    </source>
</evidence>
<feature type="transmembrane region" description="Helical" evidence="8">
    <location>
        <begin position="412"/>
        <end position="433"/>
    </location>
</feature>
<keyword evidence="3" id="KW-1003">Cell membrane</keyword>
<evidence type="ECO:0000256" key="4">
    <source>
        <dbReference type="ARBA" id="ARBA00022519"/>
    </source>
</evidence>
<keyword evidence="11" id="KW-1185">Reference proteome</keyword>
<keyword evidence="6 8" id="KW-1133">Transmembrane helix</keyword>
<evidence type="ECO:0000256" key="5">
    <source>
        <dbReference type="ARBA" id="ARBA00022692"/>
    </source>
</evidence>
<dbReference type="GO" id="GO:0005886">
    <property type="term" value="C:plasma membrane"/>
    <property type="evidence" value="ECO:0007669"/>
    <property type="project" value="UniProtKB-SubCell"/>
</dbReference>
<dbReference type="Pfam" id="PF00528">
    <property type="entry name" value="BPD_transp_1"/>
    <property type="match status" value="2"/>
</dbReference>
<keyword evidence="7 8" id="KW-0472">Membrane</keyword>
<evidence type="ECO:0000256" key="6">
    <source>
        <dbReference type="ARBA" id="ARBA00022989"/>
    </source>
</evidence>
<dbReference type="SUPFAM" id="SSF161098">
    <property type="entry name" value="MetI-like"/>
    <property type="match status" value="2"/>
</dbReference>
<evidence type="ECO:0000256" key="3">
    <source>
        <dbReference type="ARBA" id="ARBA00022475"/>
    </source>
</evidence>
<sequence length="577" mass="60796">MTTEVASKSRVSARPVLKAPRSLFNIIVAVVCFALAILILYPLAETVFSLLLGGESVIDAAQRVYGDPRLGVVLWNTAYLMVGSVGVAVVVGSLLAWLNERTNVRIGWASDVLPVMSLLVPSIAGSIGLIILFSPGVGYVNVVIGMLNDTLGIQLPELNIFTPGGMIFAYSVYLIPQVYLVVAAAMRNIDPAMEEAARVSGRKTFTILRTITLPAVRPAIISGALLALIYGLATFSVPLLIGTEAGIPVLTVEIVHLITLDFPPDLLGATLLSLILLAAVLLGNLVVRKVGASSRHSTIGGRPSGSSVLIFRPGARLFARALMLLYIVLSCILPVIALAYVAMQPFWNGQFTTQLNFNAFIGLFAEGSQTANALRNSVILGVVAATICVILGVLVTYHMGRTRRFSGVLSGIFKLPGIVSHLILAIALLSAFAGPPFNLGGTTTILLIAYVVIYFTYAAVTSEAAALQVGKDLKDASSVSGRGPAYTLRAISLPLMLPALAAGWVFVFVLAMGDITASAILAGPNSPVVGFTMLSLFQNSTYAQVTAFATVITVISSVVVGAVLIFTGRAERKKRRG</sequence>
<dbReference type="OrthoDB" id="9804629at2"/>
<dbReference type="STRING" id="370764.SAMN04489810_1447"/>